<dbReference type="InterPro" id="IPR037151">
    <property type="entry name" value="AlkB-like_sf"/>
</dbReference>
<evidence type="ECO:0000313" key="11">
    <source>
        <dbReference type="Proteomes" id="UP000501939"/>
    </source>
</evidence>
<comment type="cofactor">
    <cofactor evidence="1">
        <name>Fe(2+)</name>
        <dbReference type="ChEBI" id="CHEBI:29033"/>
    </cofactor>
</comment>
<dbReference type="InterPro" id="IPR027450">
    <property type="entry name" value="AlkB-like"/>
</dbReference>
<keyword evidence="6" id="KW-0560">Oxidoreductase</keyword>
<evidence type="ECO:0000256" key="2">
    <source>
        <dbReference type="ARBA" id="ARBA00022723"/>
    </source>
</evidence>
<dbReference type="KEGG" id="alj:G8D99_14005"/>
<dbReference type="SUPFAM" id="SSF51197">
    <property type="entry name" value="Clavaminate synthase-like"/>
    <property type="match status" value="1"/>
</dbReference>
<accession>A0A6G8S8E3</accession>
<evidence type="ECO:0000256" key="8">
    <source>
        <dbReference type="ARBA" id="ARBA00023204"/>
    </source>
</evidence>
<keyword evidence="3" id="KW-0227">DNA damage</keyword>
<feature type="domain" description="Fe2OG dioxygenase" evidence="9">
    <location>
        <begin position="104"/>
        <end position="204"/>
    </location>
</feature>
<dbReference type="RefSeq" id="WP_166327795.1">
    <property type="nucleotide sequence ID" value="NZ_CP049916.1"/>
</dbReference>
<dbReference type="GO" id="GO:0051213">
    <property type="term" value="F:dioxygenase activity"/>
    <property type="evidence" value="ECO:0007669"/>
    <property type="project" value="UniProtKB-KW"/>
</dbReference>
<gene>
    <name evidence="10" type="ORF">G8D99_14005</name>
</gene>
<dbReference type="InterPro" id="IPR032854">
    <property type="entry name" value="ALKBH3"/>
</dbReference>
<keyword evidence="7" id="KW-0408">Iron</keyword>
<dbReference type="GO" id="GO:0046872">
    <property type="term" value="F:metal ion binding"/>
    <property type="evidence" value="ECO:0007669"/>
    <property type="project" value="UniProtKB-KW"/>
</dbReference>
<keyword evidence="5 10" id="KW-0223">Dioxygenase</keyword>
<dbReference type="EMBL" id="CP049916">
    <property type="protein sequence ID" value="QIO10459.1"/>
    <property type="molecule type" value="Genomic_DNA"/>
</dbReference>
<dbReference type="InterPro" id="IPR005123">
    <property type="entry name" value="Oxoglu/Fe-dep_dioxygenase_dom"/>
</dbReference>
<reference evidence="10 11" key="1">
    <citation type="submission" date="2020-03" db="EMBL/GenBank/DDBJ databases">
        <authorList>
            <person name="Zhu W."/>
        </authorList>
    </citation>
    <scope>NUCLEOTIDE SEQUENCE [LARGE SCALE GENOMIC DNA]</scope>
    <source>
        <strain evidence="10 11">185</strain>
    </source>
</reference>
<keyword evidence="8" id="KW-0234">DNA repair</keyword>
<evidence type="ECO:0000259" key="9">
    <source>
        <dbReference type="PROSITE" id="PS51471"/>
    </source>
</evidence>
<evidence type="ECO:0000256" key="3">
    <source>
        <dbReference type="ARBA" id="ARBA00022763"/>
    </source>
</evidence>
<organism evidence="10 11">
    <name type="scientific">Acinetobacter lanii</name>
    <dbReference type="NCBI Taxonomy" id="2715163"/>
    <lineage>
        <taxon>Bacteria</taxon>
        <taxon>Pseudomonadati</taxon>
        <taxon>Pseudomonadota</taxon>
        <taxon>Gammaproteobacteria</taxon>
        <taxon>Moraxellales</taxon>
        <taxon>Moraxellaceae</taxon>
        <taxon>Acinetobacter</taxon>
    </lineage>
</organism>
<dbReference type="Gene3D" id="2.60.120.590">
    <property type="entry name" value="Alpha-ketoglutarate-dependent dioxygenase AlkB-like"/>
    <property type="match status" value="1"/>
</dbReference>
<dbReference type="FunFam" id="2.60.120.590:FF:000004">
    <property type="entry name" value="DNA oxidative demethylase ALKBH2"/>
    <property type="match status" value="1"/>
</dbReference>
<dbReference type="Pfam" id="PF13532">
    <property type="entry name" value="2OG-FeII_Oxy_2"/>
    <property type="match status" value="1"/>
</dbReference>
<dbReference type="Proteomes" id="UP000501939">
    <property type="component" value="Chromosome"/>
</dbReference>
<evidence type="ECO:0000313" key="10">
    <source>
        <dbReference type="EMBL" id="QIO10459.1"/>
    </source>
</evidence>
<dbReference type="GO" id="GO:0140097">
    <property type="term" value="F:catalytic activity, acting on DNA"/>
    <property type="evidence" value="ECO:0007669"/>
    <property type="project" value="UniProtKB-ARBA"/>
</dbReference>
<keyword evidence="11" id="KW-1185">Reference proteome</keyword>
<proteinExistence type="predicted"/>
<dbReference type="PROSITE" id="PS51471">
    <property type="entry name" value="FE2OG_OXY"/>
    <property type="match status" value="1"/>
</dbReference>
<dbReference type="PANTHER" id="PTHR31212">
    <property type="entry name" value="ALPHA-KETOGLUTARATE-DEPENDENT DIOXYGENASE ALKB HOMOLOG 3"/>
    <property type="match status" value="1"/>
</dbReference>
<evidence type="ECO:0000256" key="6">
    <source>
        <dbReference type="ARBA" id="ARBA00023002"/>
    </source>
</evidence>
<name>A0A6G8S8E3_9GAMM</name>
<evidence type="ECO:0000256" key="1">
    <source>
        <dbReference type="ARBA" id="ARBA00001954"/>
    </source>
</evidence>
<dbReference type="GO" id="GO:0016787">
    <property type="term" value="F:hydrolase activity"/>
    <property type="evidence" value="ECO:0007669"/>
    <property type="project" value="UniProtKB-ARBA"/>
</dbReference>
<evidence type="ECO:0000256" key="4">
    <source>
        <dbReference type="ARBA" id="ARBA00022842"/>
    </source>
</evidence>
<dbReference type="PANTHER" id="PTHR31212:SF4">
    <property type="entry name" value="ALPHA-KETOGLUTARATE-DEPENDENT DIOXYGENASE ALKB HOMOLOG 3"/>
    <property type="match status" value="1"/>
</dbReference>
<evidence type="ECO:0000256" key="7">
    <source>
        <dbReference type="ARBA" id="ARBA00023004"/>
    </source>
</evidence>
<dbReference type="GO" id="GO:0016705">
    <property type="term" value="F:oxidoreductase activity, acting on paired donors, with incorporation or reduction of molecular oxygen"/>
    <property type="evidence" value="ECO:0007669"/>
    <property type="project" value="UniProtKB-ARBA"/>
</dbReference>
<dbReference type="GO" id="GO:0032451">
    <property type="term" value="F:demethylase activity"/>
    <property type="evidence" value="ECO:0007669"/>
    <property type="project" value="UniProtKB-ARBA"/>
</dbReference>
<sequence length="212" mass="24825">MNFDLFAPEPNPNLLPFDGEVEDCGLILDADQAQQYFDYFYRYLAWQQDEVLLYGKYFKTARKIAWYGDQDYHYHYSGMAKQAHLWNPLLLALKQQVEAETGQVFNSCLANLYENGQQAMGWHSDDEASLRSPERETVIASLSLGASRKFRFKHKTQKQTVDLMLHSGQLIVMKGQTQRYWKHMLAKSTRVLAPRINLTFRYFYQDAKRAES</sequence>
<protein>
    <submittedName>
        <fullName evidence="10">Alpha-ketoglutarate-dependent dioxygenase AlkB</fullName>
    </submittedName>
</protein>
<keyword evidence="4" id="KW-0460">Magnesium</keyword>
<evidence type="ECO:0000256" key="5">
    <source>
        <dbReference type="ARBA" id="ARBA00022964"/>
    </source>
</evidence>
<dbReference type="GO" id="GO:0006307">
    <property type="term" value="P:DNA alkylation repair"/>
    <property type="evidence" value="ECO:0007669"/>
    <property type="project" value="InterPro"/>
</dbReference>
<dbReference type="AlphaFoldDB" id="A0A6G8S8E3"/>
<keyword evidence="2" id="KW-0479">Metal-binding</keyword>